<reference evidence="4 5" key="1">
    <citation type="submission" date="2024-04" db="EMBL/GenBank/DDBJ databases">
        <authorList>
            <person name="Rising A."/>
            <person name="Reimegard J."/>
            <person name="Sonavane S."/>
            <person name="Akerstrom W."/>
            <person name="Nylinder S."/>
            <person name="Hedman E."/>
            <person name="Kallberg Y."/>
        </authorList>
    </citation>
    <scope>NUCLEOTIDE SEQUENCE [LARGE SCALE GENOMIC DNA]</scope>
</reference>
<keyword evidence="5" id="KW-1185">Reference proteome</keyword>
<feature type="compositionally biased region" description="Low complexity" evidence="3">
    <location>
        <begin position="793"/>
        <end position="803"/>
    </location>
</feature>
<keyword evidence="2" id="KW-0963">Cytoplasm</keyword>
<organism evidence="4 5">
    <name type="scientific">Larinioides sclopetarius</name>
    <dbReference type="NCBI Taxonomy" id="280406"/>
    <lineage>
        <taxon>Eukaryota</taxon>
        <taxon>Metazoa</taxon>
        <taxon>Ecdysozoa</taxon>
        <taxon>Arthropoda</taxon>
        <taxon>Chelicerata</taxon>
        <taxon>Arachnida</taxon>
        <taxon>Araneae</taxon>
        <taxon>Araneomorphae</taxon>
        <taxon>Entelegynae</taxon>
        <taxon>Araneoidea</taxon>
        <taxon>Araneidae</taxon>
        <taxon>Larinioides</taxon>
    </lineage>
</organism>
<feature type="region of interest" description="Disordered" evidence="3">
    <location>
        <begin position="544"/>
        <end position="575"/>
    </location>
</feature>
<feature type="compositionally biased region" description="Basic and acidic residues" evidence="3">
    <location>
        <begin position="169"/>
        <end position="181"/>
    </location>
</feature>
<dbReference type="GO" id="GO:0017148">
    <property type="term" value="P:negative regulation of translation"/>
    <property type="evidence" value="ECO:0007669"/>
    <property type="project" value="TreeGrafter"/>
</dbReference>
<feature type="compositionally biased region" description="Basic and acidic residues" evidence="3">
    <location>
        <begin position="831"/>
        <end position="842"/>
    </location>
</feature>
<comment type="caution">
    <text evidence="4">The sequence shown here is derived from an EMBL/GenBank/DDBJ whole genome shotgun (WGS) entry which is preliminary data.</text>
</comment>
<evidence type="ECO:0000256" key="3">
    <source>
        <dbReference type="SAM" id="MobiDB-lite"/>
    </source>
</evidence>
<name>A0AAV2A2I9_9ARAC</name>
<feature type="region of interest" description="Disordered" evidence="3">
    <location>
        <begin position="597"/>
        <end position="616"/>
    </location>
</feature>
<evidence type="ECO:0000313" key="4">
    <source>
        <dbReference type="EMBL" id="CAL1278184.1"/>
    </source>
</evidence>
<comment type="subcellular location">
    <subcellularLocation>
        <location evidence="1">Cytoplasm</location>
    </subcellularLocation>
</comment>
<dbReference type="PANTHER" id="PTHR12269:SF1">
    <property type="entry name" value="EUKARYOTIC TRANSLATION INITIATION FACTOR 4E TRANSPORTER"/>
    <property type="match status" value="1"/>
</dbReference>
<dbReference type="GO" id="GO:0036464">
    <property type="term" value="C:cytoplasmic ribonucleoprotein granule"/>
    <property type="evidence" value="ECO:0007669"/>
    <property type="project" value="UniProtKB-ARBA"/>
</dbReference>
<feature type="region of interest" description="Disordered" evidence="3">
    <location>
        <begin position="64"/>
        <end position="348"/>
    </location>
</feature>
<feature type="region of interest" description="Disordered" evidence="3">
    <location>
        <begin position="782"/>
        <end position="860"/>
    </location>
</feature>
<feature type="compositionally biased region" description="Low complexity" evidence="3">
    <location>
        <begin position="546"/>
        <end position="575"/>
    </location>
</feature>
<dbReference type="InterPro" id="IPR018862">
    <property type="entry name" value="eIF4E-T"/>
</dbReference>
<evidence type="ECO:0008006" key="6">
    <source>
        <dbReference type="Google" id="ProtNLM"/>
    </source>
</evidence>
<feature type="compositionally biased region" description="Basic and acidic residues" evidence="3">
    <location>
        <begin position="296"/>
        <end position="336"/>
    </location>
</feature>
<dbReference type="AlphaFoldDB" id="A0AAV2A2I9"/>
<protein>
    <recommendedName>
        <fullName evidence="6">Eukaryotic translation initiation factor 4E transporter</fullName>
    </recommendedName>
</protein>
<dbReference type="Proteomes" id="UP001497382">
    <property type="component" value="Unassembled WGS sequence"/>
</dbReference>
<evidence type="ECO:0000313" key="5">
    <source>
        <dbReference type="Proteomes" id="UP001497382"/>
    </source>
</evidence>
<accession>A0AAV2A2I9</accession>
<dbReference type="PANTHER" id="PTHR12269">
    <property type="entry name" value="EUKARYOTIC TRANSLATION INITIATION FACTOR 4E TRANSPORTER"/>
    <property type="match status" value="1"/>
</dbReference>
<dbReference type="Pfam" id="PF10477">
    <property type="entry name" value="EIF4E-T"/>
    <property type="match status" value="1"/>
</dbReference>
<feature type="compositionally biased region" description="Low complexity" evidence="3">
    <location>
        <begin position="32"/>
        <end position="42"/>
    </location>
</feature>
<gene>
    <name evidence="4" type="ORF">LARSCL_LOCUS9637</name>
</gene>
<feature type="compositionally biased region" description="Basic and acidic residues" evidence="3">
    <location>
        <begin position="189"/>
        <end position="247"/>
    </location>
</feature>
<feature type="region of interest" description="Disordered" evidence="3">
    <location>
        <begin position="1"/>
        <end position="52"/>
    </location>
</feature>
<dbReference type="GO" id="GO:0003729">
    <property type="term" value="F:mRNA binding"/>
    <property type="evidence" value="ECO:0007669"/>
    <property type="project" value="TreeGrafter"/>
</dbReference>
<evidence type="ECO:0000256" key="2">
    <source>
        <dbReference type="ARBA" id="ARBA00022490"/>
    </source>
</evidence>
<feature type="compositionally biased region" description="Basic residues" evidence="3">
    <location>
        <begin position="281"/>
        <end position="295"/>
    </location>
</feature>
<feature type="compositionally biased region" description="Basic and acidic residues" evidence="3">
    <location>
        <begin position="87"/>
        <end position="139"/>
    </location>
</feature>
<dbReference type="EMBL" id="CAXIEN010000110">
    <property type="protein sequence ID" value="CAL1278184.1"/>
    <property type="molecule type" value="Genomic_DNA"/>
</dbReference>
<dbReference type="GO" id="GO:0005634">
    <property type="term" value="C:nucleus"/>
    <property type="evidence" value="ECO:0007669"/>
    <property type="project" value="TreeGrafter"/>
</dbReference>
<feature type="compositionally biased region" description="Low complexity" evidence="3">
    <location>
        <begin position="607"/>
        <end position="616"/>
    </location>
</feature>
<sequence length="1202" mass="134668">MAMVRQLTEGEIVNGSAPEDDSQSSEQVKCNSRPSSRCSSAGSKRDSPVMPTLQYTKEELMKYSNSPLSKVWPARLDPAYNNATGKWDPERWFMNHRSDRLMPLDEPRSKRERQDDGIVSHKRKSSDPKERIKEEKDDIVLSPQRRSFGTGCHVIQQSSLARRPGSPTDGRDPENFREPSRRIGSGRIITRDRDQRDWERDREYGYGNRNDRRDRFDQEDSDKELRRYSGRYRTDRRSRSGRDRIDEVEPEWFSGGPTSQSETIELVGFEDPHNDGENRKPTKKKRSKQNSRRSSLKSDEGEKIEAVLSDDKSTQKKSETKLDDSKQSITEVKETEETQDANKSSNTGFDLEQLFKMDWIPGLIQNEAPPENNDKEMGCSRFSQWFRKESPLPEGPESGNNSRRSSLHEELIANVLNKPVKTVRELEADLKRIVLGDKKPSEEKSAFDKLLQHMSDSNNQQSAPMTCGYGIVDTSKALKEEDILKDMICVPQRPSSPGQTFNIFEDKQNIFKMPSGASSTYSQQNQNSQNDAFVQLMQQKQHEQHLQQLNQQQQMHQQQLQEQQLQNHIQQSQQHNQNVGMQGFTFDVLSKILNNSTQPPISPVSPGLQQSGSGQSLNRNDLQAALQLQRQQELLSSILKQQQQQQQQLSQRNVLQAMQQRRCPSAKEIPIQQTLALPTLGISPRQSPLPVDAIGSTIPNQGRIPSPLVFGQQPPALSHAPAPIHPAALVQAMAQNSASPNTLQVQNPVVLQRVPSPQELAVHTQSILQNALIKRKLEEQKENFRKRQEAQRSTSPAASTTTAVKNGVSPSPLKGLSPTIAFTPTSVMRKIQSEKTENKEQKINQQQNGTKFPGSNDMRISDASQNFQKLSSSGMSNVGISTGTDSSFGSNNNLTSSLNTNSLNQVPRAVHGQNLSQPRSIHGVMNSIAPQLSMPSQGRPIVKLGMSQPLNPNSDLSRSGIMSNKSVNHNKSFMSSNNQAHNVHHDVESNYDAMNKYTWSQLPRQQNVSGMPAQLQMAATYAALNRPSLNPHHPGLMRPMNIPSAGNVSSSNINFPLLRNAVQNPIRAAQTNSVNPLNHLNHLAALQMQRNSIDSRQLQALAQTQRLHPAALQQFLMNSQNQVTAAQAQVVGGFSGNRDAKHQHLLPGQPSANRQSPVNLAKWFGNDVLKQKMPEMPPSTQQKALLVEEVERQQQQSTAVHN</sequence>
<proteinExistence type="predicted"/>
<evidence type="ECO:0000256" key="1">
    <source>
        <dbReference type="ARBA" id="ARBA00004496"/>
    </source>
</evidence>
<feature type="compositionally biased region" description="Basic and acidic residues" evidence="3">
    <location>
        <begin position="270"/>
        <end position="280"/>
    </location>
</feature>